<feature type="region of interest" description="Disordered" evidence="5">
    <location>
        <begin position="195"/>
        <end position="217"/>
    </location>
</feature>
<organism evidence="7 8">
    <name type="scientific">Actinoplanes auranticolor</name>
    <dbReference type="NCBI Taxonomy" id="47988"/>
    <lineage>
        <taxon>Bacteria</taxon>
        <taxon>Bacillati</taxon>
        <taxon>Actinomycetota</taxon>
        <taxon>Actinomycetes</taxon>
        <taxon>Micromonosporales</taxon>
        <taxon>Micromonosporaceae</taxon>
        <taxon>Actinoplanes</taxon>
    </lineage>
</organism>
<dbReference type="PROSITE" id="PS50977">
    <property type="entry name" value="HTH_TETR_2"/>
    <property type="match status" value="1"/>
</dbReference>
<keyword evidence="1" id="KW-0805">Transcription regulation</keyword>
<keyword evidence="2 4" id="KW-0238">DNA-binding</keyword>
<evidence type="ECO:0000256" key="4">
    <source>
        <dbReference type="PROSITE-ProRule" id="PRU00335"/>
    </source>
</evidence>
<dbReference type="InterPro" id="IPR001647">
    <property type="entry name" value="HTH_TetR"/>
</dbReference>
<evidence type="ECO:0000259" key="6">
    <source>
        <dbReference type="PROSITE" id="PS50977"/>
    </source>
</evidence>
<evidence type="ECO:0000313" key="7">
    <source>
        <dbReference type="EMBL" id="GIM66736.1"/>
    </source>
</evidence>
<feature type="DNA-binding region" description="H-T-H motif" evidence="4">
    <location>
        <begin position="29"/>
        <end position="48"/>
    </location>
</feature>
<reference evidence="7" key="1">
    <citation type="submission" date="2021-03" db="EMBL/GenBank/DDBJ databases">
        <title>Whole genome shotgun sequence of Actinoplanes auranticolor NBRC 12245.</title>
        <authorList>
            <person name="Komaki H."/>
            <person name="Tamura T."/>
        </authorList>
    </citation>
    <scope>NUCLEOTIDE SEQUENCE</scope>
    <source>
        <strain evidence="7">NBRC 12245</strain>
    </source>
</reference>
<dbReference type="SUPFAM" id="SSF48498">
    <property type="entry name" value="Tetracyclin repressor-like, C-terminal domain"/>
    <property type="match status" value="1"/>
</dbReference>
<evidence type="ECO:0000256" key="2">
    <source>
        <dbReference type="ARBA" id="ARBA00023125"/>
    </source>
</evidence>
<dbReference type="Proteomes" id="UP000681340">
    <property type="component" value="Unassembled WGS sequence"/>
</dbReference>
<keyword evidence="8" id="KW-1185">Reference proteome</keyword>
<keyword evidence="3" id="KW-0804">Transcription</keyword>
<dbReference type="PANTHER" id="PTHR47506">
    <property type="entry name" value="TRANSCRIPTIONAL REGULATORY PROTEIN"/>
    <property type="match status" value="1"/>
</dbReference>
<protein>
    <submittedName>
        <fullName evidence="7">TetR family transcriptional regulator</fullName>
    </submittedName>
</protein>
<evidence type="ECO:0000256" key="3">
    <source>
        <dbReference type="ARBA" id="ARBA00023163"/>
    </source>
</evidence>
<name>A0A919S8A7_9ACTN</name>
<dbReference type="RefSeq" id="WP_212988455.1">
    <property type="nucleotide sequence ID" value="NZ_BAABEA010000019.1"/>
</dbReference>
<proteinExistence type="predicted"/>
<dbReference type="AlphaFoldDB" id="A0A919S8A7"/>
<dbReference type="Gene3D" id="1.10.10.60">
    <property type="entry name" value="Homeodomain-like"/>
    <property type="match status" value="1"/>
</dbReference>
<evidence type="ECO:0000256" key="5">
    <source>
        <dbReference type="SAM" id="MobiDB-lite"/>
    </source>
</evidence>
<feature type="domain" description="HTH tetR-type" evidence="6">
    <location>
        <begin position="6"/>
        <end position="66"/>
    </location>
</feature>
<gene>
    <name evidence="7" type="ORF">Aau02nite_24210</name>
</gene>
<dbReference type="PANTHER" id="PTHR47506:SF1">
    <property type="entry name" value="HTH-TYPE TRANSCRIPTIONAL REGULATOR YJDC"/>
    <property type="match status" value="1"/>
</dbReference>
<dbReference type="InterPro" id="IPR036271">
    <property type="entry name" value="Tet_transcr_reg_TetR-rel_C_sf"/>
</dbReference>
<dbReference type="GO" id="GO:0003677">
    <property type="term" value="F:DNA binding"/>
    <property type="evidence" value="ECO:0007669"/>
    <property type="project" value="UniProtKB-UniRule"/>
</dbReference>
<dbReference type="Pfam" id="PF16925">
    <property type="entry name" value="TetR_C_13"/>
    <property type="match status" value="1"/>
</dbReference>
<dbReference type="EMBL" id="BOQL01000021">
    <property type="protein sequence ID" value="GIM66736.1"/>
    <property type="molecule type" value="Genomic_DNA"/>
</dbReference>
<dbReference type="Gene3D" id="1.10.357.10">
    <property type="entry name" value="Tetracycline Repressor, domain 2"/>
    <property type="match status" value="1"/>
</dbReference>
<comment type="caution">
    <text evidence="7">The sequence shown here is derived from an EMBL/GenBank/DDBJ whole genome shotgun (WGS) entry which is preliminary data.</text>
</comment>
<evidence type="ECO:0000256" key="1">
    <source>
        <dbReference type="ARBA" id="ARBA00023015"/>
    </source>
</evidence>
<dbReference type="InterPro" id="IPR011075">
    <property type="entry name" value="TetR_C"/>
</dbReference>
<dbReference type="SUPFAM" id="SSF46689">
    <property type="entry name" value="Homeodomain-like"/>
    <property type="match status" value="1"/>
</dbReference>
<accession>A0A919S8A7</accession>
<dbReference type="Pfam" id="PF00440">
    <property type="entry name" value="TetR_N"/>
    <property type="match status" value="1"/>
</dbReference>
<sequence length="217" mass="23370">MPRPRKFLESDVVSSASEVFAVHGLAAATLDDLVRATGLGKQSLYNAFGGKRELFFRALSEDREEATRAVSEALGHDDASPLERIRGHLLTMAIEFSSSDRRVSLTTRALVESTGEEDPLSTATKTGIEQLAGVYAQCLEHARENREIPEDANVQSLAVYFVAVTRGMELLGRAGVGRGVLTAVALDALRVLHGRRMDETTPPGDAGQPGLRGPKQT</sequence>
<evidence type="ECO:0000313" key="8">
    <source>
        <dbReference type="Proteomes" id="UP000681340"/>
    </source>
</evidence>
<dbReference type="InterPro" id="IPR009057">
    <property type="entry name" value="Homeodomain-like_sf"/>
</dbReference>